<comment type="caution">
    <text evidence="2">The sequence shown here is derived from an EMBL/GenBank/DDBJ whole genome shotgun (WGS) entry which is preliminary data.</text>
</comment>
<evidence type="ECO:0000313" key="2">
    <source>
        <dbReference type="EMBL" id="GBF50047.1"/>
    </source>
</evidence>
<name>A0A2P2DZJ8_9LEPT</name>
<dbReference type="Proteomes" id="UP000245133">
    <property type="component" value="Unassembled WGS sequence"/>
</dbReference>
<evidence type="ECO:0000259" key="1">
    <source>
        <dbReference type="Pfam" id="PF11074"/>
    </source>
</evidence>
<reference evidence="2 3" key="1">
    <citation type="submission" date="2018-02" db="EMBL/GenBank/DDBJ databases">
        <title>Novel Leptospira species isolated from soil and water in Japan.</title>
        <authorList>
            <person name="Nakao R."/>
            <person name="Masuzawa T."/>
        </authorList>
    </citation>
    <scope>NUCLEOTIDE SEQUENCE [LARGE SCALE GENOMIC DNA]</scope>
    <source>
        <strain evidence="2 3">YH101</strain>
    </source>
</reference>
<sequence length="493" mass="58168">MQSKPIQFPINKSSYLQFSHCANSFYLRNQNLVEKNQNTFSGSLEWKEFQNICLSQFESVRIINPELSKPQQIEETKKGILERVPVSGGQLLFGQMICFTEFLYPDENGISWTLYDFRPVSSHKLDILRSLFFQNKILSLLAIPISDTKLIKINPSYILEGNFNAKEYLSVESVADRLKREEERFELEWKDFQSFVEQHDFSFPIQGYKHCNSPKSCIASNQCYPQEKNFEIFDLREAHDLGPKFFQAGFRFLKDLPEEELNPIQRIQVTAHRNEEVYFDLGALSKFLETDSDLVAFLDFETINPAIPIFEGTKPFQHCPFLYSIHIWDQNSESPIHHSYIHHPENGDPRKIVLQKLFEDLPKEATVYCFNDFFEKQVIENLVEQHPENRTEWHIRRENFKDLAKPFKHFWIYSPKQKGKASLKEILPAFFDISHESLSIKLGQDANYQYLRLLKKQVTEDEKLRVLEDLENYCKMDSYALFLLYQMIRQKIG</sequence>
<proteinExistence type="predicted"/>
<feature type="domain" description="DUF2779" evidence="1">
    <location>
        <begin position="297"/>
        <end position="422"/>
    </location>
</feature>
<dbReference type="RefSeq" id="WP_108975452.1">
    <property type="nucleotide sequence ID" value="NZ_BFBB01000003.1"/>
</dbReference>
<dbReference type="OrthoDB" id="9783873at2"/>
<evidence type="ECO:0000313" key="3">
    <source>
        <dbReference type="Proteomes" id="UP000245133"/>
    </source>
</evidence>
<accession>A0A2P2DZJ8</accession>
<protein>
    <recommendedName>
        <fullName evidence="1">DUF2779 domain-containing protein</fullName>
    </recommendedName>
</protein>
<gene>
    <name evidence="2" type="ORF">LPTSP4_15680</name>
</gene>
<organism evidence="2 3">
    <name type="scientific">Leptospira ryugenii</name>
    <dbReference type="NCBI Taxonomy" id="1917863"/>
    <lineage>
        <taxon>Bacteria</taxon>
        <taxon>Pseudomonadati</taxon>
        <taxon>Spirochaetota</taxon>
        <taxon>Spirochaetia</taxon>
        <taxon>Leptospirales</taxon>
        <taxon>Leptospiraceae</taxon>
        <taxon>Leptospira</taxon>
    </lineage>
</organism>
<dbReference type="Pfam" id="PF11074">
    <property type="entry name" value="DUF2779"/>
    <property type="match status" value="1"/>
</dbReference>
<dbReference type="AlphaFoldDB" id="A0A2P2DZJ8"/>
<dbReference type="InterPro" id="IPR021301">
    <property type="entry name" value="DUF2779"/>
</dbReference>
<dbReference type="EMBL" id="BFBB01000003">
    <property type="protein sequence ID" value="GBF50047.1"/>
    <property type="molecule type" value="Genomic_DNA"/>
</dbReference>
<keyword evidence="3" id="KW-1185">Reference proteome</keyword>